<dbReference type="AlphaFoldDB" id="A0A5B8UBF5"/>
<dbReference type="GO" id="GO:0047464">
    <property type="term" value="F:heparosan-N-sulfate-glucuronate 5-epimerase activity"/>
    <property type="evidence" value="ECO:0007669"/>
    <property type="project" value="InterPro"/>
</dbReference>
<dbReference type="EMBL" id="CP042430">
    <property type="protein sequence ID" value="QEC50148.1"/>
    <property type="molecule type" value="Genomic_DNA"/>
</dbReference>
<dbReference type="InterPro" id="IPR039721">
    <property type="entry name" value="C5-epimerase"/>
</dbReference>
<evidence type="ECO:0000259" key="1">
    <source>
        <dbReference type="Pfam" id="PF06662"/>
    </source>
</evidence>
<dbReference type="Pfam" id="PF06662">
    <property type="entry name" value="C5-epim_C"/>
    <property type="match status" value="1"/>
</dbReference>
<dbReference type="PROSITE" id="PS51318">
    <property type="entry name" value="TAT"/>
    <property type="match status" value="1"/>
</dbReference>
<protein>
    <recommendedName>
        <fullName evidence="1">D-glucuronyl C5-epimerase C-terminal domain-containing protein</fullName>
    </recommendedName>
</protein>
<dbReference type="InterPro" id="IPR006311">
    <property type="entry name" value="TAT_signal"/>
</dbReference>
<evidence type="ECO:0000313" key="2">
    <source>
        <dbReference type="EMBL" id="QEC50148.1"/>
    </source>
</evidence>
<dbReference type="PANTHER" id="PTHR13174">
    <property type="entry name" value="D-GLUCURONYL C5-EPIMERASE"/>
    <property type="match status" value="1"/>
</dbReference>
<name>A0A5B8UBF5_9ACTN</name>
<dbReference type="InterPro" id="IPR010598">
    <property type="entry name" value="C5-epim_C"/>
</dbReference>
<keyword evidence="3" id="KW-1185">Reference proteome</keyword>
<dbReference type="Proteomes" id="UP000321805">
    <property type="component" value="Chromosome"/>
</dbReference>
<dbReference type="GO" id="GO:0015012">
    <property type="term" value="P:heparan sulfate proteoglycan biosynthetic process"/>
    <property type="evidence" value="ECO:0007669"/>
    <property type="project" value="InterPro"/>
</dbReference>
<accession>A0A5B8UBF5</accession>
<dbReference type="PANTHER" id="PTHR13174:SF3">
    <property type="entry name" value="D-GLUCURONYL C5-EPIMERASE"/>
    <property type="match status" value="1"/>
</dbReference>
<dbReference type="KEGG" id="bsol:FSW04_22940"/>
<dbReference type="OrthoDB" id="5241309at2"/>
<sequence>MASRVADPAVGERSIGPVRRTLVLLAVAAAVAVPIAAVPAADAAPVLVLGADGHVRTREDPYLPPAAPLPAPAPVDAVPRARAAAAGPSVPAELRRLQAAGTLDPATAAGYHDAYVAARDTLRRLHGYRRTQLAAVLGQVRAAAAGGRFIPSRLPALFLTLQRNRAWWAAAPIPAPGRRMTFQGSRIVWQHYPGQGLQIQWLGTFGKANALWRSGDHDPDLRRLLDEALGLATQRAGGIAFEYQFTFDGGRPPWVSGLAQGTALSALSRAAVRLSAPAYFDAARSALGIFRTPPPQGVRVDTPAGAHYLQYSYAPSQRIVNGFTQALNGLHDFAALANDDEGRALFASGEAELRTELPAFDTGAWSLYSRAATGGGGMESDLGYHELLRDFLRGLCDRLTADARRAASVGGTEASPAPDPAPYCQTATRFTDDLRTPPVLAIAPQRLRQKGSGAIRFTVDKVSWVTITIRRGSTVVLQRTARLGRGRHRIGFRPAKAGPHTITLRAVDLAGNAATATGALSVAPAAAKRRRAP</sequence>
<evidence type="ECO:0000313" key="3">
    <source>
        <dbReference type="Proteomes" id="UP000321805"/>
    </source>
</evidence>
<feature type="domain" description="D-glucuronyl C5-epimerase C-terminal" evidence="1">
    <location>
        <begin position="241"/>
        <end position="393"/>
    </location>
</feature>
<reference evidence="2 3" key="1">
    <citation type="journal article" date="2018" name="J. Microbiol.">
        <title>Baekduia soli gen. nov., sp. nov., a novel bacterium isolated from the soil of Baekdu Mountain and proposal of a novel family name, Baekduiaceae fam. nov.</title>
        <authorList>
            <person name="An D.S."/>
            <person name="Siddiqi M.Z."/>
            <person name="Kim K.H."/>
            <person name="Yu H.S."/>
            <person name="Im W.T."/>
        </authorList>
    </citation>
    <scope>NUCLEOTIDE SEQUENCE [LARGE SCALE GENOMIC DNA]</scope>
    <source>
        <strain evidence="2 3">BR7-21</strain>
    </source>
</reference>
<proteinExistence type="predicted"/>
<gene>
    <name evidence="2" type="ORF">FSW04_22940</name>
</gene>
<organism evidence="2 3">
    <name type="scientific">Baekduia soli</name>
    <dbReference type="NCBI Taxonomy" id="496014"/>
    <lineage>
        <taxon>Bacteria</taxon>
        <taxon>Bacillati</taxon>
        <taxon>Actinomycetota</taxon>
        <taxon>Thermoleophilia</taxon>
        <taxon>Solirubrobacterales</taxon>
        <taxon>Baekduiaceae</taxon>
        <taxon>Baekduia</taxon>
    </lineage>
</organism>